<proteinExistence type="predicted"/>
<evidence type="ECO:0000313" key="1">
    <source>
        <dbReference type="EMBL" id="GAA1782293.1"/>
    </source>
</evidence>
<protein>
    <submittedName>
        <fullName evidence="1">Uncharacterized protein</fullName>
    </submittedName>
</protein>
<dbReference type="InterPro" id="IPR029063">
    <property type="entry name" value="SAM-dependent_MTases_sf"/>
</dbReference>
<gene>
    <name evidence="1" type="ORF">GCM10009811_04780</name>
</gene>
<keyword evidence="2" id="KW-1185">Reference proteome</keyword>
<reference evidence="1 2" key="1">
    <citation type="journal article" date="2019" name="Int. J. Syst. Evol. Microbiol.">
        <title>The Global Catalogue of Microorganisms (GCM) 10K type strain sequencing project: providing services to taxonomists for standard genome sequencing and annotation.</title>
        <authorList>
            <consortium name="The Broad Institute Genomics Platform"/>
            <consortium name="The Broad Institute Genome Sequencing Center for Infectious Disease"/>
            <person name="Wu L."/>
            <person name="Ma J."/>
        </authorList>
    </citation>
    <scope>NUCLEOTIDE SEQUENCE [LARGE SCALE GENOMIC DNA]</scope>
    <source>
        <strain evidence="1 2">JCM 15592</strain>
    </source>
</reference>
<organism evidence="1 2">
    <name type="scientific">Nostocoides veronense</name>
    <dbReference type="NCBI Taxonomy" id="330836"/>
    <lineage>
        <taxon>Bacteria</taxon>
        <taxon>Bacillati</taxon>
        <taxon>Actinomycetota</taxon>
        <taxon>Actinomycetes</taxon>
        <taxon>Micrococcales</taxon>
        <taxon>Intrasporangiaceae</taxon>
        <taxon>Nostocoides</taxon>
    </lineage>
</organism>
<dbReference type="SUPFAM" id="SSF53335">
    <property type="entry name" value="S-adenosyl-L-methionine-dependent methyltransferases"/>
    <property type="match status" value="1"/>
</dbReference>
<accession>A0ABN2LBF9</accession>
<dbReference type="Gene3D" id="3.40.50.150">
    <property type="entry name" value="Vaccinia Virus protein VP39"/>
    <property type="match status" value="1"/>
</dbReference>
<dbReference type="EMBL" id="BAAAPO010000007">
    <property type="protein sequence ID" value="GAA1782293.1"/>
    <property type="molecule type" value="Genomic_DNA"/>
</dbReference>
<name>A0ABN2LBF9_9MICO</name>
<comment type="caution">
    <text evidence="1">The sequence shown here is derived from an EMBL/GenBank/DDBJ whole genome shotgun (WGS) entry which is preliminary data.</text>
</comment>
<evidence type="ECO:0000313" key="2">
    <source>
        <dbReference type="Proteomes" id="UP001499938"/>
    </source>
</evidence>
<sequence>MVFQVGDARAISAGEVDALIVVGASQIWGPPVEDAQPLDYTAALTAMRAILKPGDRVVYGEAIWSAPPTPQAIAPLAGLVDEYLSLADLLELVEASGFLVADFGEASLEEWDEFESGFAARLVDEVACLPVNDPRRAEVAGALRGQRAAYLRGYRGILGFAWLCLIAC</sequence>
<dbReference type="Proteomes" id="UP001499938">
    <property type="component" value="Unassembled WGS sequence"/>
</dbReference>